<feature type="region of interest" description="Disordered" evidence="1">
    <location>
        <begin position="41"/>
        <end position="64"/>
    </location>
</feature>
<dbReference type="AlphaFoldDB" id="A0A7T5EPF5"/>
<dbReference type="Proteomes" id="UP000595847">
    <property type="component" value="Chromosome"/>
</dbReference>
<reference evidence="4" key="2">
    <citation type="submission" date="2021-04" db="EMBL/GenBank/DDBJ databases">
        <title>Brevibacillus composti FJAT-54423, complete genome.</title>
        <authorList>
            <person name="Tang R."/>
        </authorList>
    </citation>
    <scope>NUCLEOTIDE SEQUENCE</scope>
    <source>
        <strain evidence="4">FJAT-54424</strain>
    </source>
</reference>
<evidence type="ECO:0000313" key="4">
    <source>
        <dbReference type="EMBL" id="QUO43358.1"/>
    </source>
</evidence>
<gene>
    <name evidence="3" type="ORF">JD108_10925</name>
    <name evidence="4" type="ORF">KDJ56_10610</name>
</gene>
<dbReference type="InterPro" id="IPR025550">
    <property type="entry name" value="YycC"/>
</dbReference>
<evidence type="ECO:0000259" key="2">
    <source>
        <dbReference type="PROSITE" id="PS50943"/>
    </source>
</evidence>
<dbReference type="InterPro" id="IPR001387">
    <property type="entry name" value="Cro/C1-type_HTH"/>
</dbReference>
<sequence length="64" mass="7096">MRPLAISPETAVKLAEALQVPLERLMHMPQHILLQKMMELAQAESASKQEKESQPSQDGQDAGE</sequence>
<evidence type="ECO:0000313" key="5">
    <source>
        <dbReference type="Proteomes" id="UP000595847"/>
    </source>
</evidence>
<name>A0A7T5EPF5_9BACL</name>
<evidence type="ECO:0000256" key="1">
    <source>
        <dbReference type="SAM" id="MobiDB-lite"/>
    </source>
</evidence>
<dbReference type="Proteomes" id="UP000677234">
    <property type="component" value="Chromosome"/>
</dbReference>
<evidence type="ECO:0000313" key="3">
    <source>
        <dbReference type="EMBL" id="QQE76331.1"/>
    </source>
</evidence>
<dbReference type="EMBL" id="CP066308">
    <property type="protein sequence ID" value="QQE76331.1"/>
    <property type="molecule type" value="Genomic_DNA"/>
</dbReference>
<evidence type="ECO:0000313" key="6">
    <source>
        <dbReference type="Proteomes" id="UP000677234"/>
    </source>
</evidence>
<dbReference type="KEGG" id="bcop:JD108_10925"/>
<organism evidence="3 5">
    <name type="scientific">Brevibacillus composti</name>
    <dbReference type="NCBI Taxonomy" id="2796470"/>
    <lineage>
        <taxon>Bacteria</taxon>
        <taxon>Bacillati</taxon>
        <taxon>Bacillota</taxon>
        <taxon>Bacilli</taxon>
        <taxon>Bacillales</taxon>
        <taxon>Paenibacillaceae</taxon>
        <taxon>Brevibacillus</taxon>
    </lineage>
</organism>
<dbReference type="Pfam" id="PF14174">
    <property type="entry name" value="YycC"/>
    <property type="match status" value="1"/>
</dbReference>
<dbReference type="PROSITE" id="PS50943">
    <property type="entry name" value="HTH_CROC1"/>
    <property type="match status" value="1"/>
</dbReference>
<proteinExistence type="predicted"/>
<feature type="domain" description="HTH cro/C1-type" evidence="2">
    <location>
        <begin position="6"/>
        <end position="25"/>
    </location>
</feature>
<protein>
    <submittedName>
        <fullName evidence="3">YycC family protein</fullName>
    </submittedName>
</protein>
<keyword evidence="6" id="KW-1185">Reference proteome</keyword>
<feature type="compositionally biased region" description="Polar residues" evidence="1">
    <location>
        <begin position="54"/>
        <end position="64"/>
    </location>
</feature>
<reference evidence="3 5" key="1">
    <citation type="submission" date="2020-12" db="EMBL/GenBank/DDBJ databases">
        <title>strain FJAT-54423T represents a novel species of the genus Brevibacillus.</title>
        <authorList>
            <person name="Tang R."/>
        </authorList>
    </citation>
    <scope>NUCLEOTIDE SEQUENCE [LARGE SCALE GENOMIC DNA]</scope>
    <source>
        <strain evidence="3 5">FJAT-54423</strain>
    </source>
</reference>
<dbReference type="EMBL" id="CP073708">
    <property type="protein sequence ID" value="QUO43358.1"/>
    <property type="molecule type" value="Genomic_DNA"/>
</dbReference>
<dbReference type="RefSeq" id="WP_198829833.1">
    <property type="nucleotide sequence ID" value="NZ_CP066308.1"/>
</dbReference>
<accession>A0A7T5EPF5</accession>